<feature type="compositionally biased region" description="Low complexity" evidence="3">
    <location>
        <begin position="697"/>
        <end position="709"/>
    </location>
</feature>
<dbReference type="InterPro" id="IPR047138">
    <property type="entry name" value="RHPN1_2"/>
</dbReference>
<evidence type="ECO:0000256" key="3">
    <source>
        <dbReference type="SAM" id="MobiDB-lite"/>
    </source>
</evidence>
<dbReference type="InterPro" id="IPR004328">
    <property type="entry name" value="BRO1_dom"/>
</dbReference>
<keyword evidence="2" id="KW-0175">Coiled coil</keyword>
<dbReference type="PANTHER" id="PTHR23031">
    <property type="entry name" value="RHOPHILIN"/>
    <property type="match status" value="1"/>
</dbReference>
<comment type="similarity">
    <text evidence="1">Belongs to the RHPN family.</text>
</comment>
<evidence type="ECO:0000259" key="5">
    <source>
        <dbReference type="PROSITE" id="PS51180"/>
    </source>
</evidence>
<dbReference type="PROSITE" id="PS51180">
    <property type="entry name" value="BRO1"/>
    <property type="match status" value="1"/>
</dbReference>
<reference evidence="7" key="3">
    <citation type="submission" date="2025-09" db="UniProtKB">
        <authorList>
            <consortium name="Ensembl"/>
        </authorList>
    </citation>
    <scope>IDENTIFICATION</scope>
</reference>
<dbReference type="InterPro" id="IPR036274">
    <property type="entry name" value="HR1_rpt_sf"/>
</dbReference>
<evidence type="ECO:0000256" key="2">
    <source>
        <dbReference type="PROSITE-ProRule" id="PRU01207"/>
    </source>
</evidence>
<gene>
    <name evidence="7" type="primary">RHPN1</name>
</gene>
<feature type="domain" description="REM-1" evidence="6">
    <location>
        <begin position="100"/>
        <end position="174"/>
    </location>
</feature>
<feature type="domain" description="BRO1" evidence="5">
    <location>
        <begin position="185"/>
        <end position="531"/>
    </location>
</feature>
<dbReference type="InterPro" id="IPR036034">
    <property type="entry name" value="PDZ_sf"/>
</dbReference>
<accession>A0A4W2C2K8</accession>
<proteinExistence type="inferred from homology"/>
<dbReference type="Gene3D" id="2.30.42.10">
    <property type="match status" value="1"/>
</dbReference>
<dbReference type="AlphaFoldDB" id="A0A4W2C2K8"/>
<dbReference type="CDD" id="cd06712">
    <property type="entry name" value="PDZ_rhophilin-like"/>
    <property type="match status" value="1"/>
</dbReference>
<dbReference type="FunFam" id="2.30.42.10:FF:000160">
    <property type="entry name" value="RHPN1 isoform 1"/>
    <property type="match status" value="1"/>
</dbReference>
<dbReference type="PANTHER" id="PTHR23031:SF6">
    <property type="entry name" value="RHOPHILIN-1"/>
    <property type="match status" value="1"/>
</dbReference>
<evidence type="ECO:0000256" key="1">
    <source>
        <dbReference type="ARBA" id="ARBA00010369"/>
    </source>
</evidence>
<dbReference type="GO" id="GO:0051497">
    <property type="term" value="P:negative regulation of stress fiber assembly"/>
    <property type="evidence" value="ECO:0007669"/>
    <property type="project" value="TreeGrafter"/>
</dbReference>
<feature type="compositionally biased region" description="Basic residues" evidence="3">
    <location>
        <begin position="13"/>
        <end position="24"/>
    </location>
</feature>
<dbReference type="SMART" id="SM00742">
    <property type="entry name" value="Hr1"/>
    <property type="match status" value="1"/>
</dbReference>
<dbReference type="Gene3D" id="1.25.40.280">
    <property type="entry name" value="alix/aip1 like domains"/>
    <property type="match status" value="1"/>
</dbReference>
<dbReference type="InterPro" id="IPR001478">
    <property type="entry name" value="PDZ"/>
</dbReference>
<organism evidence="7 8">
    <name type="scientific">Bos indicus x Bos taurus</name>
    <name type="common">Hybrid cattle</name>
    <dbReference type="NCBI Taxonomy" id="30522"/>
    <lineage>
        <taxon>Eukaryota</taxon>
        <taxon>Metazoa</taxon>
        <taxon>Chordata</taxon>
        <taxon>Craniata</taxon>
        <taxon>Vertebrata</taxon>
        <taxon>Euteleostomi</taxon>
        <taxon>Mammalia</taxon>
        <taxon>Eutheria</taxon>
        <taxon>Laurasiatheria</taxon>
        <taxon>Artiodactyla</taxon>
        <taxon>Ruminantia</taxon>
        <taxon>Pecora</taxon>
        <taxon>Bovidae</taxon>
        <taxon>Bovinae</taxon>
        <taxon>Bos</taxon>
    </lineage>
</organism>
<feature type="region of interest" description="Disordered" evidence="3">
    <location>
        <begin position="13"/>
        <end position="86"/>
    </location>
</feature>
<feature type="region of interest" description="Disordered" evidence="3">
    <location>
        <begin position="684"/>
        <end position="729"/>
    </location>
</feature>
<feature type="domain" description="PDZ" evidence="4">
    <location>
        <begin position="587"/>
        <end position="655"/>
    </location>
</feature>
<feature type="compositionally biased region" description="Basic and acidic residues" evidence="3">
    <location>
        <begin position="63"/>
        <end position="78"/>
    </location>
</feature>
<evidence type="ECO:0000259" key="4">
    <source>
        <dbReference type="PROSITE" id="PS50106"/>
    </source>
</evidence>
<sequence>MLWLASAAVRRSRRGRRLGSRKFRTLGGLRPAPPAGGTATPRRGQCRVRAPGVPAPATASRRARPEQRAAMVPEDRSDGPGAGEESARLQAAGTVRKGCDLSTDSLHGRLQSRRARIHQQIDRELRMRTGAENLYRATSNARVRETVALELSDVNSSLQLLKEELAGLDSSGDTGQPESEGVTAPMIPLGLKETKPLDWAPPLKELICRHFGEDGASYEAEIRELEDLRQATRTPSRSKAGLELLTAYYNQLCFLEARFVTPARSLGLLFHWYDSLTGLPAQQRALAFEKGSVLFNIGALHTQIGARQNRSCPEGIGRAVEAFQRAAGAFSLLRENFSHAPSPDMSPASLSMLEQLMRAQAQECVFEGLLLQAPRAAHDCLAQLRLAQEAAQVAAEYRLVHRTMAQPPVRGYVPFPWITLVHVKAEHFHALAHYHAALGLCDGASVAESELPVLEKVFLASAEARGPALPQEREERSKLGKAHLRRALLGQEAALQLHAVCRALRREDLLQAVLARALQRSLAKYSELDLEDDFHEATEAPDIQPKTQQRPEGRTPSFSRVKVADIFHRLGPLSVFSAKNHWRLVGPLHLSRGEGGFGFTLRGDSPVLIAAVVPGGRAAEAGLKEGDYIVSVNGQPCRWWKHAEVVAQLKGVGDEGVSLQVVTLLPAAELPVSGDRRPALGGLLRSQKECGQETPVPSRGSPRPRPLLGWNHKANRGKTGRRLSPAPQP</sequence>
<dbReference type="InterPro" id="IPR038499">
    <property type="entry name" value="BRO1_sf"/>
</dbReference>
<dbReference type="PROSITE" id="PS51860">
    <property type="entry name" value="REM_1"/>
    <property type="match status" value="1"/>
</dbReference>
<keyword evidence="8" id="KW-1185">Reference proteome</keyword>
<dbReference type="Pfam" id="PF03097">
    <property type="entry name" value="BRO1"/>
    <property type="match status" value="1"/>
</dbReference>
<feature type="compositionally biased region" description="Low complexity" evidence="3">
    <location>
        <begin position="25"/>
        <end position="43"/>
    </location>
</feature>
<dbReference type="STRING" id="30522.A0A4W2C2K8"/>
<dbReference type="SMART" id="SM01041">
    <property type="entry name" value="BRO1"/>
    <property type="match status" value="1"/>
</dbReference>
<dbReference type="Pfam" id="PF00595">
    <property type="entry name" value="PDZ"/>
    <property type="match status" value="1"/>
</dbReference>
<reference evidence="7" key="2">
    <citation type="submission" date="2025-08" db="UniProtKB">
        <authorList>
            <consortium name="Ensembl"/>
        </authorList>
    </citation>
    <scope>IDENTIFICATION</scope>
</reference>
<dbReference type="Gene3D" id="1.10.287.160">
    <property type="entry name" value="HR1 repeat"/>
    <property type="match status" value="1"/>
</dbReference>
<dbReference type="GO" id="GO:0007165">
    <property type="term" value="P:signal transduction"/>
    <property type="evidence" value="ECO:0007669"/>
    <property type="project" value="InterPro"/>
</dbReference>
<dbReference type="PROSITE" id="PS50106">
    <property type="entry name" value="PDZ"/>
    <property type="match status" value="1"/>
</dbReference>
<dbReference type="SMART" id="SM00228">
    <property type="entry name" value="PDZ"/>
    <property type="match status" value="1"/>
</dbReference>
<dbReference type="SUPFAM" id="SSF50156">
    <property type="entry name" value="PDZ domain-like"/>
    <property type="match status" value="1"/>
</dbReference>
<dbReference type="Ensembl" id="ENSBIXT00000002825.1">
    <property type="protein sequence ID" value="ENSBIXP00000006926.1"/>
    <property type="gene ID" value="ENSBIXG00000012980.1"/>
</dbReference>
<reference evidence="7 8" key="1">
    <citation type="submission" date="2018-11" db="EMBL/GenBank/DDBJ databases">
        <title>Haplotype-resolved cattle genomes.</title>
        <authorList>
            <person name="Low W.Y."/>
            <person name="Tearle R."/>
            <person name="Bickhart D.M."/>
            <person name="Rosen B.D."/>
            <person name="Koren S."/>
            <person name="Rhie A."/>
            <person name="Hiendleder S."/>
            <person name="Phillippy A.M."/>
            <person name="Smith T.P.L."/>
            <person name="Williams J.L."/>
        </authorList>
    </citation>
    <scope>NUCLEOTIDE SEQUENCE [LARGE SCALE GENOMIC DNA]</scope>
</reference>
<evidence type="ECO:0000313" key="7">
    <source>
        <dbReference type="Ensembl" id="ENSBIXP00000006926.1"/>
    </source>
</evidence>
<evidence type="ECO:0000259" key="6">
    <source>
        <dbReference type="PROSITE" id="PS51860"/>
    </source>
</evidence>
<name>A0A4W2C2K8_BOBOX</name>
<dbReference type="SUPFAM" id="SSF46585">
    <property type="entry name" value="HR1 repeat"/>
    <property type="match status" value="1"/>
</dbReference>
<evidence type="ECO:0000313" key="8">
    <source>
        <dbReference type="Proteomes" id="UP000314981"/>
    </source>
</evidence>
<dbReference type="Pfam" id="PF02185">
    <property type="entry name" value="HR1"/>
    <property type="match status" value="1"/>
</dbReference>
<protein>
    <submittedName>
        <fullName evidence="7">Rhophilin Rho GTPase binding protein 1</fullName>
    </submittedName>
</protein>
<dbReference type="Proteomes" id="UP000314981">
    <property type="component" value="Chromosome 14"/>
</dbReference>
<dbReference type="InterPro" id="IPR011072">
    <property type="entry name" value="HR1_rho-bd"/>
</dbReference>
<dbReference type="OMA" id="PPVHDYM"/>